<dbReference type="InterPro" id="IPR041577">
    <property type="entry name" value="RT_RNaseH_2"/>
</dbReference>
<sequence length="119" mass="13847">MVWNDKYNESFKMLKVKLFEKPVLHAPDFSKPFILRTDASDQGYVVVLTQKDDKEHTILFFIKKFTAAVRKYSTTEKECAAILYTIKELKRYIDGQTGFYIHTDHKRLIPLKINAGSNG</sequence>
<reference evidence="2" key="1">
    <citation type="submission" date="2020-07" db="EMBL/GenBank/DDBJ databases">
        <title>Multicomponent nature underlies the extraordinary mechanical properties of spider dragline silk.</title>
        <authorList>
            <person name="Kono N."/>
            <person name="Nakamura H."/>
            <person name="Mori M."/>
            <person name="Yoshida Y."/>
            <person name="Ohtoshi R."/>
            <person name="Malay A.D."/>
            <person name="Moran D.A.P."/>
            <person name="Tomita M."/>
            <person name="Numata K."/>
            <person name="Arakawa K."/>
        </authorList>
    </citation>
    <scope>NUCLEOTIDE SEQUENCE</scope>
</reference>
<feature type="domain" description="Reverse transcriptase/retrotransposon-derived protein RNase H-like" evidence="1">
    <location>
        <begin position="3"/>
        <end position="96"/>
    </location>
</feature>
<comment type="caution">
    <text evidence="2">The sequence shown here is derived from an EMBL/GenBank/DDBJ whole genome shotgun (WGS) entry which is preliminary data.</text>
</comment>
<dbReference type="GO" id="GO:0071897">
    <property type="term" value="P:DNA biosynthetic process"/>
    <property type="evidence" value="ECO:0007669"/>
    <property type="project" value="UniProtKB-ARBA"/>
</dbReference>
<dbReference type="Gene3D" id="3.10.20.370">
    <property type="match status" value="1"/>
</dbReference>
<dbReference type="PANTHER" id="PTHR34072:SF52">
    <property type="entry name" value="RIBONUCLEASE H"/>
    <property type="match status" value="1"/>
</dbReference>
<dbReference type="Pfam" id="PF17919">
    <property type="entry name" value="RT_RNaseH_2"/>
    <property type="match status" value="1"/>
</dbReference>
<organism evidence="2 3">
    <name type="scientific">Trichonephila clavata</name>
    <name type="common">Joro spider</name>
    <name type="synonym">Nephila clavata</name>
    <dbReference type="NCBI Taxonomy" id="2740835"/>
    <lineage>
        <taxon>Eukaryota</taxon>
        <taxon>Metazoa</taxon>
        <taxon>Ecdysozoa</taxon>
        <taxon>Arthropoda</taxon>
        <taxon>Chelicerata</taxon>
        <taxon>Arachnida</taxon>
        <taxon>Araneae</taxon>
        <taxon>Araneomorphae</taxon>
        <taxon>Entelegynae</taxon>
        <taxon>Araneoidea</taxon>
        <taxon>Nephilidae</taxon>
        <taxon>Trichonephila</taxon>
    </lineage>
</organism>
<evidence type="ECO:0000259" key="1">
    <source>
        <dbReference type="Pfam" id="PF17919"/>
    </source>
</evidence>
<accession>A0A8X6L2A2</accession>
<evidence type="ECO:0000313" key="3">
    <source>
        <dbReference type="Proteomes" id="UP000887116"/>
    </source>
</evidence>
<dbReference type="Proteomes" id="UP000887116">
    <property type="component" value="Unassembled WGS sequence"/>
</dbReference>
<dbReference type="AlphaFoldDB" id="A0A8X6L2A2"/>
<keyword evidence="3" id="KW-1185">Reference proteome</keyword>
<proteinExistence type="predicted"/>
<dbReference type="PANTHER" id="PTHR34072">
    <property type="entry name" value="ENZYMATIC POLYPROTEIN-RELATED"/>
    <property type="match status" value="1"/>
</dbReference>
<dbReference type="SUPFAM" id="SSF56672">
    <property type="entry name" value="DNA/RNA polymerases"/>
    <property type="match status" value="1"/>
</dbReference>
<dbReference type="InterPro" id="IPR043502">
    <property type="entry name" value="DNA/RNA_pol_sf"/>
</dbReference>
<dbReference type="EMBL" id="BMAO01014258">
    <property type="protein sequence ID" value="GFQ93844.1"/>
    <property type="molecule type" value="Genomic_DNA"/>
</dbReference>
<evidence type="ECO:0000313" key="2">
    <source>
        <dbReference type="EMBL" id="GFQ93844.1"/>
    </source>
</evidence>
<dbReference type="OrthoDB" id="6415283at2759"/>
<name>A0A8X6L2A2_TRICU</name>
<gene>
    <name evidence="2" type="primary">pol_1533</name>
    <name evidence="2" type="ORF">TNCT_310731</name>
</gene>
<protein>
    <submittedName>
        <fullName evidence="2">Retrovirus-related Pol polyprotein from transposon 17.6</fullName>
    </submittedName>
</protein>